<name>A0A2A3ME14_9PSED</name>
<evidence type="ECO:0000256" key="2">
    <source>
        <dbReference type="ARBA" id="ARBA00007639"/>
    </source>
</evidence>
<dbReference type="Proteomes" id="UP000242313">
    <property type="component" value="Unassembled WGS sequence"/>
</dbReference>
<keyword evidence="7" id="KW-1185">Reference proteome</keyword>
<comment type="subcellular location">
    <subcellularLocation>
        <location evidence="1">Cell envelope</location>
    </subcellularLocation>
</comment>
<dbReference type="GO" id="GO:0055085">
    <property type="term" value="P:transmembrane transport"/>
    <property type="evidence" value="ECO:0007669"/>
    <property type="project" value="UniProtKB-ARBA"/>
</dbReference>
<comment type="caution">
    <text evidence="6">The sequence shown here is derived from an EMBL/GenBank/DDBJ whole genome shotgun (WGS) entry which is preliminary data.</text>
</comment>
<dbReference type="PANTHER" id="PTHR46847">
    <property type="entry name" value="D-ALLOSE-BINDING PERIPLASMIC PROTEIN-RELATED"/>
    <property type="match status" value="1"/>
</dbReference>
<dbReference type="RefSeq" id="WP_096006032.1">
    <property type="nucleotide sequence ID" value="NZ_NTMR01000026.1"/>
</dbReference>
<dbReference type="EMBL" id="NTMR01000026">
    <property type="protein sequence ID" value="PBK03028.1"/>
    <property type="molecule type" value="Genomic_DNA"/>
</dbReference>
<evidence type="ECO:0000256" key="4">
    <source>
        <dbReference type="SAM" id="MobiDB-lite"/>
    </source>
</evidence>
<evidence type="ECO:0000313" key="7">
    <source>
        <dbReference type="Proteomes" id="UP000242313"/>
    </source>
</evidence>
<gene>
    <name evidence="6" type="ORF">CNQ84_17025</name>
</gene>
<accession>A0A2A3ME14</accession>
<dbReference type="PANTHER" id="PTHR46847:SF2">
    <property type="entry name" value="ABC TRANSPORTER SUGAR-BINDING PROTEIN"/>
    <property type="match status" value="1"/>
</dbReference>
<feature type="domain" description="Periplasmic binding protein" evidence="5">
    <location>
        <begin position="43"/>
        <end position="314"/>
    </location>
</feature>
<organism evidence="6 7">
    <name type="scientific">Pseudomonas abyssi</name>
    <dbReference type="NCBI Taxonomy" id="170540"/>
    <lineage>
        <taxon>Bacteria</taxon>
        <taxon>Pseudomonadati</taxon>
        <taxon>Pseudomonadota</taxon>
        <taxon>Gammaproteobacteria</taxon>
        <taxon>Pseudomonadales</taxon>
        <taxon>Pseudomonadaceae</taxon>
        <taxon>Pseudomonas</taxon>
    </lineage>
</organism>
<dbReference type="Gene3D" id="3.40.50.2300">
    <property type="match status" value="2"/>
</dbReference>
<proteinExistence type="inferred from homology"/>
<dbReference type="SUPFAM" id="SSF53822">
    <property type="entry name" value="Periplasmic binding protein-like I"/>
    <property type="match status" value="1"/>
</dbReference>
<dbReference type="Pfam" id="PF13407">
    <property type="entry name" value="Peripla_BP_4"/>
    <property type="match status" value="1"/>
</dbReference>
<feature type="region of interest" description="Disordered" evidence="4">
    <location>
        <begin position="397"/>
        <end position="416"/>
    </location>
</feature>
<dbReference type="InterPro" id="IPR025997">
    <property type="entry name" value="SBP_2_dom"/>
</dbReference>
<sequence length="416" mass="46042">MTLSFPSYFVACPHGRPRCLFTSAILLLGVILAQPSWAMHVVFVSPGKLDEPFWRDADEGLQHAAASLGIELELLHAERDHLAQLSLLRDVAERPVEQRPDYLLVTADKQVLPGQLELAEGAGIPIFTAYNGVQPKERDLLGYPRQRFQYWLGSLVPDAEEAGFLSARALIKEAQARWPGTEDDVLELVAISGDRGTDSSQRRTRGMVHAVSRFPRVRLRQNVYGDWQQELARYQTPILLDRYPHTRLIWTGSDLMAFGASDGVRASGRVPGQDVLLSTINMTERATRALLNGELHVMVGGHHLAAAWALVVLYDYHNGVDFAESDGLEMSKSMFALFDQEMAQDYLGYLAAGHPEVDYCRFSKVCNPALKGYDFSIGNWLSAARVATLRSTARGSALGDDPNGVHDAGNVAEQRQ</sequence>
<evidence type="ECO:0000256" key="1">
    <source>
        <dbReference type="ARBA" id="ARBA00004196"/>
    </source>
</evidence>
<protein>
    <submittedName>
        <fullName evidence="6">Sugar ABC transporter substrate-binding protein</fullName>
    </submittedName>
</protein>
<evidence type="ECO:0000313" key="6">
    <source>
        <dbReference type="EMBL" id="PBK03028.1"/>
    </source>
</evidence>
<dbReference type="CDD" id="cd06324">
    <property type="entry name" value="PBP1_ABC_sugar_binding-like"/>
    <property type="match status" value="1"/>
</dbReference>
<comment type="similarity">
    <text evidence="2">Belongs to the bacterial solute-binding protein 2 family.</text>
</comment>
<reference evidence="6 7" key="1">
    <citation type="submission" date="2017-09" db="EMBL/GenBank/DDBJ databases">
        <title>Pseudomonas abyssi sp. nov. isolated from Abyssopelagic Water.</title>
        <authorList>
            <person name="Wei Y."/>
        </authorList>
    </citation>
    <scope>NUCLEOTIDE SEQUENCE [LARGE SCALE GENOMIC DNA]</scope>
    <source>
        <strain evidence="6 7">MT5</strain>
    </source>
</reference>
<evidence type="ECO:0000256" key="3">
    <source>
        <dbReference type="ARBA" id="ARBA00022729"/>
    </source>
</evidence>
<dbReference type="InterPro" id="IPR028082">
    <property type="entry name" value="Peripla_BP_I"/>
</dbReference>
<dbReference type="AlphaFoldDB" id="A0A2A3ME14"/>
<dbReference type="GO" id="GO:0030313">
    <property type="term" value="C:cell envelope"/>
    <property type="evidence" value="ECO:0007669"/>
    <property type="project" value="UniProtKB-SubCell"/>
</dbReference>
<dbReference type="GO" id="GO:0030246">
    <property type="term" value="F:carbohydrate binding"/>
    <property type="evidence" value="ECO:0007669"/>
    <property type="project" value="UniProtKB-ARBA"/>
</dbReference>
<evidence type="ECO:0000259" key="5">
    <source>
        <dbReference type="Pfam" id="PF13407"/>
    </source>
</evidence>
<keyword evidence="3" id="KW-0732">Signal</keyword>